<evidence type="ECO:0008006" key="2">
    <source>
        <dbReference type="Google" id="ProtNLM"/>
    </source>
</evidence>
<accession>A0A075FUC6</accession>
<dbReference type="EMBL" id="KF900434">
    <property type="protein sequence ID" value="AIE94938.1"/>
    <property type="molecule type" value="Genomic_DNA"/>
</dbReference>
<organism evidence="1">
    <name type="scientific">uncultured marine thaumarchaeote AD1000_54_F06</name>
    <dbReference type="NCBI Taxonomy" id="1455925"/>
    <lineage>
        <taxon>Archaea</taxon>
        <taxon>Nitrososphaerota</taxon>
        <taxon>environmental samples</taxon>
    </lineage>
</organism>
<dbReference type="AlphaFoldDB" id="A0A075FUC6"/>
<name>A0A075FUC6_9ARCH</name>
<protein>
    <recommendedName>
        <fullName evidence="2">Secreted periplasmic Zn-dependent protease</fullName>
    </recommendedName>
</protein>
<reference evidence="1" key="1">
    <citation type="journal article" date="2014" name="Genome Biol. Evol.">
        <title>Pangenome evidence for extensive interdomain horizontal transfer affecting lineage core and shell genes in uncultured planktonic thaumarchaeota and euryarchaeota.</title>
        <authorList>
            <person name="Deschamps P."/>
            <person name="Zivanovic Y."/>
            <person name="Moreira D."/>
            <person name="Rodriguez-Valera F."/>
            <person name="Lopez-Garcia P."/>
        </authorList>
    </citation>
    <scope>NUCLEOTIDE SEQUENCE</scope>
</reference>
<evidence type="ECO:0000313" key="1">
    <source>
        <dbReference type="EMBL" id="AIE94938.1"/>
    </source>
</evidence>
<proteinExistence type="predicted"/>
<sequence length="551" mass="61214">MYYKSFLLIAAVFVSLPFLSEDAFGHGLGGDAAPPISFEGMEVTIFTQLDPADMTAGEVDSANISIRFFDMLTDENLNQVTYRVEVWRSGDLLARNYFYDDDGTLNVEVRPKADCYEAKPWKCTEYYGEVHGTAGGLFARGEGRPLIDGPIFEKGGLYNVKVSIEGATSPRSLVAQPLNFDTFVSVAQDQNFFIKTAEAAEVPVTVKTYYDDVENFTYNQGNNAISFDMPFDWDPEYIELVQMVHEEIRVPKSFDPYNPDTSFKGYVDGIEVDQRVLVMDPYSSETENIVHFLVTGTELQRINELLGESHYSSKTMSFELVPEGTVEKNSFDMSFDNGYKALIAWDSAYGAGDEIPFEFSFFDNNGGIVKDVIYAFGLVSPQGEQFNLVTGDNPEEFVGTKSVEGIATHLITIPDDGMYTLNLVLTGEGFSNYDEFFQSSQMFEVGVSTSSSFNPIPSAEQSVNIPNWVKNNAKWWSNGEIDDNTFASGIEFMIKEGIISVPTTSSGAQNDNATIPDWVRNNAAWWADGQIDDNTFASGIQFLVKEGIISV</sequence>